<evidence type="ECO:0000313" key="3">
    <source>
        <dbReference type="Proteomes" id="UP000657574"/>
    </source>
</evidence>
<reference evidence="2" key="2">
    <citation type="submission" date="2020-09" db="EMBL/GenBank/DDBJ databases">
        <authorList>
            <person name="Sun Q."/>
            <person name="Ohkuma M."/>
        </authorList>
    </citation>
    <scope>NUCLEOTIDE SEQUENCE</scope>
    <source>
        <strain evidence="2">JCM 3086</strain>
    </source>
</reference>
<name>A0A917P093_9ACTN</name>
<dbReference type="Gene3D" id="3.40.50.300">
    <property type="entry name" value="P-loop containing nucleotide triphosphate hydrolases"/>
    <property type="match status" value="1"/>
</dbReference>
<dbReference type="InterPro" id="IPR027417">
    <property type="entry name" value="P-loop_NTPase"/>
</dbReference>
<dbReference type="Pfam" id="PF13191">
    <property type="entry name" value="AAA_16"/>
    <property type="match status" value="1"/>
</dbReference>
<dbReference type="AlphaFoldDB" id="A0A917P093"/>
<evidence type="ECO:0000259" key="1">
    <source>
        <dbReference type="Pfam" id="PF13191"/>
    </source>
</evidence>
<reference evidence="2" key="1">
    <citation type="journal article" date="2014" name="Int. J. Syst. Evol. Microbiol.">
        <title>Complete genome sequence of Corynebacterium casei LMG S-19264T (=DSM 44701T), isolated from a smear-ripened cheese.</title>
        <authorList>
            <consortium name="US DOE Joint Genome Institute (JGI-PGF)"/>
            <person name="Walter F."/>
            <person name="Albersmeier A."/>
            <person name="Kalinowski J."/>
            <person name="Ruckert C."/>
        </authorList>
    </citation>
    <scope>NUCLEOTIDE SEQUENCE</scope>
    <source>
        <strain evidence="2">JCM 3086</strain>
    </source>
</reference>
<accession>A0A917P093</accession>
<protein>
    <recommendedName>
        <fullName evidence="1">Orc1-like AAA ATPase domain-containing protein</fullName>
    </recommendedName>
</protein>
<dbReference type="SUPFAM" id="SSF52540">
    <property type="entry name" value="P-loop containing nucleoside triphosphate hydrolases"/>
    <property type="match status" value="1"/>
</dbReference>
<dbReference type="EMBL" id="BMQA01000026">
    <property type="protein sequence ID" value="GGJ41690.1"/>
    <property type="molecule type" value="Genomic_DNA"/>
</dbReference>
<dbReference type="InterPro" id="IPR041664">
    <property type="entry name" value="AAA_16"/>
</dbReference>
<comment type="caution">
    <text evidence="2">The sequence shown here is derived from an EMBL/GenBank/DDBJ whole genome shotgun (WGS) entry which is preliminary data.</text>
</comment>
<proteinExistence type="predicted"/>
<feature type="domain" description="Orc1-like AAA ATPase" evidence="1">
    <location>
        <begin position="110"/>
        <end position="227"/>
    </location>
</feature>
<sequence>MRTLRRRDQSGPLRAGGLIDGVAFDRTAVALYGCLGRELTAVVEQHRRPRQTVAIRCYAVRPDVTGRTDSSRAAARTAAPWRTVSRTRLRVPGRRLREGAEHYAGLVASVFGRDALLEQAWESLVQGDPVLLTGPAGIGKSAIWRELVDRARQDGWLVLTCAPAESESSLALAALADLLRPLAQQVADLPGPQRAAAEATLLTASVGTVVDERALAAATRSLLDAAAASDLISIAASGNLRQEPVRTTSSPVARVIAT</sequence>
<keyword evidence="3" id="KW-1185">Reference proteome</keyword>
<evidence type="ECO:0000313" key="2">
    <source>
        <dbReference type="EMBL" id="GGJ41690.1"/>
    </source>
</evidence>
<gene>
    <name evidence="2" type="ORF">GCM10010121_060920</name>
</gene>
<organism evidence="2 3">
    <name type="scientific">Streptomyces brasiliensis</name>
    <dbReference type="NCBI Taxonomy" id="1954"/>
    <lineage>
        <taxon>Bacteria</taxon>
        <taxon>Bacillati</taxon>
        <taxon>Actinomycetota</taxon>
        <taxon>Actinomycetes</taxon>
        <taxon>Kitasatosporales</taxon>
        <taxon>Streptomycetaceae</taxon>
        <taxon>Streptomyces</taxon>
    </lineage>
</organism>
<dbReference type="Proteomes" id="UP000657574">
    <property type="component" value="Unassembled WGS sequence"/>
</dbReference>